<keyword evidence="3" id="KW-1185">Reference proteome</keyword>
<gene>
    <name evidence="2" type="ORF">GOP47_0007796</name>
</gene>
<feature type="chain" id="PRO_5038454165" evidence="1">
    <location>
        <begin position="25"/>
        <end position="451"/>
    </location>
</feature>
<evidence type="ECO:0000313" key="3">
    <source>
        <dbReference type="Proteomes" id="UP000886520"/>
    </source>
</evidence>
<sequence>MKGLLLYWVVMLLQLILLLHASSAANWGSFSKGSCVLPGYRKYSSRLWNIKGDWESQCKGTSATVQGTYFSSPDKCVNRGLGGEWGEFYVLDSGCNPNWGSFQNDGCKGDGRRQFSSVLWSIPSGESWEKWCAQSWAVVDGVFFFQPSRCVNTALNIWGQFDVPDPCCGNGKAADSTTAPIHDQLRRRRLLATCAAAGGSGGIPPHDNNGFPRTPTDACDAFGADDFDADELAVYLIVTSPNAGRENQFQASGGSSGGLQSFDVYVPSQNSGLRFFPSSLGLSRGAVRSHTIKALAVPVMSASYLSGGNTIPSGSWYSISLQDNDAAAHPTRIIATSQLSGCCLTLGWENSTRTLYMGHVQPDRGASSQALQSGENLANHLRQQAQPFDGVTLTSGHIYHIGANSERYGGYGATGLVRANVLGLIGRNAIQIVVQFVNTTSGLVERFRLGS</sequence>
<evidence type="ECO:0000313" key="2">
    <source>
        <dbReference type="EMBL" id="KAI5077972.1"/>
    </source>
</evidence>
<reference evidence="2" key="1">
    <citation type="submission" date="2021-01" db="EMBL/GenBank/DDBJ databases">
        <title>Adiantum capillus-veneris genome.</title>
        <authorList>
            <person name="Fang Y."/>
            <person name="Liao Q."/>
        </authorList>
    </citation>
    <scope>NUCLEOTIDE SEQUENCE</scope>
    <source>
        <strain evidence="2">H3</strain>
        <tissue evidence="2">Leaf</tissue>
    </source>
</reference>
<organism evidence="2 3">
    <name type="scientific">Adiantum capillus-veneris</name>
    <name type="common">Maidenhair fern</name>
    <dbReference type="NCBI Taxonomy" id="13818"/>
    <lineage>
        <taxon>Eukaryota</taxon>
        <taxon>Viridiplantae</taxon>
        <taxon>Streptophyta</taxon>
        <taxon>Embryophyta</taxon>
        <taxon>Tracheophyta</taxon>
        <taxon>Polypodiopsida</taxon>
        <taxon>Polypodiidae</taxon>
        <taxon>Polypodiales</taxon>
        <taxon>Pteridineae</taxon>
        <taxon>Pteridaceae</taxon>
        <taxon>Vittarioideae</taxon>
        <taxon>Adiantum</taxon>
    </lineage>
</organism>
<dbReference type="AlphaFoldDB" id="A0A9D4V2A9"/>
<feature type="signal peptide" evidence="1">
    <location>
        <begin position="1"/>
        <end position="24"/>
    </location>
</feature>
<dbReference type="Proteomes" id="UP000886520">
    <property type="component" value="Chromosome 7"/>
</dbReference>
<dbReference type="OrthoDB" id="1907584at2759"/>
<name>A0A9D4V2A9_ADICA</name>
<evidence type="ECO:0000256" key="1">
    <source>
        <dbReference type="SAM" id="SignalP"/>
    </source>
</evidence>
<keyword evidence="1" id="KW-0732">Signal</keyword>
<dbReference type="EMBL" id="JABFUD020000007">
    <property type="protein sequence ID" value="KAI5077972.1"/>
    <property type="molecule type" value="Genomic_DNA"/>
</dbReference>
<proteinExistence type="predicted"/>
<accession>A0A9D4V2A9</accession>
<comment type="caution">
    <text evidence="2">The sequence shown here is derived from an EMBL/GenBank/DDBJ whole genome shotgun (WGS) entry which is preliminary data.</text>
</comment>
<protein>
    <submittedName>
        <fullName evidence="2">Uncharacterized protein</fullName>
    </submittedName>
</protein>
<feature type="non-terminal residue" evidence="2">
    <location>
        <position position="1"/>
    </location>
</feature>